<accession>A0AA88Y317</accession>
<dbReference type="Proteomes" id="UP001186944">
    <property type="component" value="Unassembled WGS sequence"/>
</dbReference>
<evidence type="ECO:0000259" key="1">
    <source>
        <dbReference type="Pfam" id="PF13649"/>
    </source>
</evidence>
<keyword evidence="3" id="KW-1185">Reference proteome</keyword>
<name>A0AA88Y317_PINIB</name>
<feature type="domain" description="Methyltransferase" evidence="1">
    <location>
        <begin position="104"/>
        <end position="193"/>
    </location>
</feature>
<evidence type="ECO:0000313" key="3">
    <source>
        <dbReference type="Proteomes" id="UP001186944"/>
    </source>
</evidence>
<dbReference type="InterPro" id="IPR029063">
    <property type="entry name" value="SAM-dependent_MTases_sf"/>
</dbReference>
<dbReference type="SUPFAM" id="SSF53335">
    <property type="entry name" value="S-adenosyl-L-methionine-dependent methyltransferases"/>
    <property type="match status" value="1"/>
</dbReference>
<proteinExistence type="predicted"/>
<protein>
    <recommendedName>
        <fullName evidence="1">Methyltransferase domain-containing protein</fullName>
    </recommendedName>
</protein>
<sequence>MILGLFVDQRVTESKVILHYYPFENAEKLLLMKNVIESDGKTGELVFPYSLLRESSGKELCSPPEGWIVDDAFDVMLGCGEERIRQFTIQFMKSVNISKATLYDPACSTGVYLSTLKNAFPDAYTVGQDLSQQMADMSRERVDKVYCGNAMEPKISQGTADFVYVRFLNSEVVTSAEAEELLSALLPTVKKDGYIIIFGHTPVLLSSANFLALKDFNLIQSLGVAVDKTGIFQYYILQRS</sequence>
<dbReference type="InterPro" id="IPR041698">
    <property type="entry name" value="Methyltransf_25"/>
</dbReference>
<dbReference type="Gene3D" id="3.40.50.150">
    <property type="entry name" value="Vaccinia Virus protein VP39"/>
    <property type="match status" value="1"/>
</dbReference>
<organism evidence="2 3">
    <name type="scientific">Pinctada imbricata</name>
    <name type="common">Atlantic pearl-oyster</name>
    <name type="synonym">Pinctada martensii</name>
    <dbReference type="NCBI Taxonomy" id="66713"/>
    <lineage>
        <taxon>Eukaryota</taxon>
        <taxon>Metazoa</taxon>
        <taxon>Spiralia</taxon>
        <taxon>Lophotrochozoa</taxon>
        <taxon>Mollusca</taxon>
        <taxon>Bivalvia</taxon>
        <taxon>Autobranchia</taxon>
        <taxon>Pteriomorphia</taxon>
        <taxon>Pterioida</taxon>
        <taxon>Pterioidea</taxon>
        <taxon>Pteriidae</taxon>
        <taxon>Pinctada</taxon>
    </lineage>
</organism>
<comment type="caution">
    <text evidence="2">The sequence shown here is derived from an EMBL/GenBank/DDBJ whole genome shotgun (WGS) entry which is preliminary data.</text>
</comment>
<reference evidence="2" key="1">
    <citation type="submission" date="2019-08" db="EMBL/GenBank/DDBJ databases">
        <title>The improved chromosome-level genome for the pearl oyster Pinctada fucata martensii using PacBio sequencing and Hi-C.</title>
        <authorList>
            <person name="Zheng Z."/>
        </authorList>
    </citation>
    <scope>NUCLEOTIDE SEQUENCE</scope>
    <source>
        <strain evidence="2">ZZ-2019</strain>
        <tissue evidence="2">Adductor muscle</tissue>
    </source>
</reference>
<gene>
    <name evidence="2" type="ORF">FSP39_009506</name>
</gene>
<evidence type="ECO:0000313" key="2">
    <source>
        <dbReference type="EMBL" id="KAK3092969.1"/>
    </source>
</evidence>
<dbReference type="EMBL" id="VSWD01000009">
    <property type="protein sequence ID" value="KAK3092969.1"/>
    <property type="molecule type" value="Genomic_DNA"/>
</dbReference>
<dbReference type="AlphaFoldDB" id="A0AA88Y317"/>
<dbReference type="Pfam" id="PF13649">
    <property type="entry name" value="Methyltransf_25"/>
    <property type="match status" value="1"/>
</dbReference>